<name>A0AAI9FTS0_STEMA</name>
<dbReference type="InterPro" id="IPR025391">
    <property type="entry name" value="DUF4123"/>
</dbReference>
<evidence type="ECO:0000313" key="3">
    <source>
        <dbReference type="Proteomes" id="UP001218208"/>
    </source>
</evidence>
<dbReference type="EMBL" id="ABLOJW010000022">
    <property type="protein sequence ID" value="EKT4094013.1"/>
    <property type="molecule type" value="Genomic_DNA"/>
</dbReference>
<dbReference type="AlphaFoldDB" id="A0AAI9FTS0"/>
<organism evidence="2 3">
    <name type="scientific">Stenotrophomonas maltophilia</name>
    <name type="common">Pseudomonas maltophilia</name>
    <name type="synonym">Xanthomonas maltophilia</name>
    <dbReference type="NCBI Taxonomy" id="40324"/>
    <lineage>
        <taxon>Bacteria</taxon>
        <taxon>Pseudomonadati</taxon>
        <taxon>Pseudomonadota</taxon>
        <taxon>Gammaproteobacteria</taxon>
        <taxon>Lysobacterales</taxon>
        <taxon>Lysobacteraceae</taxon>
        <taxon>Stenotrophomonas</taxon>
        <taxon>Stenotrophomonas maltophilia group</taxon>
    </lineage>
</organism>
<proteinExistence type="predicted"/>
<reference evidence="2" key="1">
    <citation type="submission" date="2022-07" db="EMBL/GenBank/DDBJ databases">
        <authorList>
            <consortium name="DAFM: The Division of Animal and Food Microbiology"/>
        </authorList>
    </citation>
    <scope>NUCLEOTIDE SEQUENCE</scope>
    <source>
        <strain evidence="2">19MO01SH01-2</strain>
    </source>
</reference>
<dbReference type="Proteomes" id="UP001218208">
    <property type="component" value="Unassembled WGS sequence"/>
</dbReference>
<gene>
    <name evidence="2" type="ORF">QEG23_003565</name>
</gene>
<evidence type="ECO:0000259" key="1">
    <source>
        <dbReference type="Pfam" id="PF13503"/>
    </source>
</evidence>
<evidence type="ECO:0000313" key="2">
    <source>
        <dbReference type="EMBL" id="EKT4094013.1"/>
    </source>
</evidence>
<accession>A0AAI9FTS0</accession>
<feature type="domain" description="DUF4123" evidence="1">
    <location>
        <begin position="32"/>
        <end position="152"/>
    </location>
</feature>
<dbReference type="Pfam" id="PF13503">
    <property type="entry name" value="DUF4123"/>
    <property type="match status" value="1"/>
</dbReference>
<protein>
    <submittedName>
        <fullName evidence="2">DUF4123 domain-containing protein</fullName>
    </submittedName>
</protein>
<sequence>MADAPWIDPWRHSRLPWQSPGDLRADARPACALLDMAFAPDAWTQLSALTAEMEPLFTHRYAGNGLDRLSPCLVALPDEAGARERSWQALLDLSRGAPMLSVLRSTANPNVLAEHLRRIWEGCSSTGQPWLLRWADGRTASRLLDALDEAQRIRVLAGLHDWHLPTRIGDWMCVTGKGGTQFDADARPLTFTAAQETALRSGSQADAITRFILQRPALRPEDMPPSQVHRCAEHVLGRLARRGIDHLALAHRMTIKAVACWSARHGDDEMP</sequence>
<comment type="caution">
    <text evidence="2">The sequence shown here is derived from an EMBL/GenBank/DDBJ whole genome shotgun (WGS) entry which is preliminary data.</text>
</comment>